<accession>A0A1Y1XP91</accession>
<keyword evidence="1" id="KW-0472">Membrane</keyword>
<feature type="transmembrane region" description="Helical" evidence="1">
    <location>
        <begin position="267"/>
        <end position="284"/>
    </location>
</feature>
<proteinExistence type="predicted"/>
<reference evidence="3 4" key="2">
    <citation type="submission" date="2016-08" db="EMBL/GenBank/DDBJ databases">
        <title>Pervasive Adenine N6-methylation of Active Genes in Fungi.</title>
        <authorList>
            <consortium name="DOE Joint Genome Institute"/>
            <person name="Mondo S.J."/>
            <person name="Dannebaum R.O."/>
            <person name="Kuo R.C."/>
            <person name="Labutti K."/>
            <person name="Haridas S."/>
            <person name="Kuo A."/>
            <person name="Salamov A."/>
            <person name="Ahrendt S.R."/>
            <person name="Lipzen A."/>
            <person name="Sullivan W."/>
            <person name="Andreopoulos W.B."/>
            <person name="Clum A."/>
            <person name="Lindquist E."/>
            <person name="Daum C."/>
            <person name="Ramamoorthy G.K."/>
            <person name="Gryganskyi A."/>
            <person name="Culley D."/>
            <person name="Magnuson J.K."/>
            <person name="James T.Y."/>
            <person name="O'Malley M.A."/>
            <person name="Stajich J.E."/>
            <person name="Spatafora J.W."/>
            <person name="Visel A."/>
            <person name="Grigoriev I.V."/>
        </authorList>
    </citation>
    <scope>NUCLEOTIDE SEQUENCE [LARGE SCALE GENOMIC DNA]</scope>
    <source>
        <strain evidence="3 4">S4</strain>
    </source>
</reference>
<name>A0A1Y1XP91_9FUNG</name>
<feature type="transmembrane region" description="Helical" evidence="1">
    <location>
        <begin position="230"/>
        <end position="255"/>
    </location>
</feature>
<dbReference type="Gene3D" id="1.10.167.10">
    <property type="entry name" value="Regulator of G-protein Signalling 4, domain 2"/>
    <property type="match status" value="1"/>
</dbReference>
<dbReference type="STRING" id="1754192.A0A1Y1XP91"/>
<sequence length="526" mass="62155">MGIFNKTMFEPANDQEFQQFKQSQFLYDDSFKTERTIYKIAFIIVNIFCIASLVLFYRLRNSYIIRQRNFILTFLGGIAIYVNIIIGFIPQICEAPCMLSAISANIINPFVDLIFLTRTLRVVLNYYYNIYKVSSISKNRLNYNDRYSLKRNNWNNKSDSFEPNRYLPKIYKRINMILSLIVIVPMIIVISATIIIYITRDIDCSFTKFEDTLKAMKKGYTDKNNENVSLFYVVIVFSLIYMIVTLALSILLVFVKDANKYGVKFECFSVFILIFIGNFINMPIQKEMGDLKKSDKIPSRIFLKIFDVAKGGKMLFVIVSIYMMFATTTLPVIHYYNSKRRKNRYFQDPMCSIQYFYKVLNNPSLFNELKNIAIKEFSVENILFYENYTKLQKIVYRYELEQKRKNDLESDRTVSPNNFESYYQQQTNNYPYNFSKKENLVDPNKPLPNEILPFYLSFYYMFIDYSGPAVVNISGYTFNNIFKNLQTHPTVGIFDEAKNEVIENMYQSIYPILIRDNKKYIANTIH</sequence>
<dbReference type="AlphaFoldDB" id="A0A1Y1XP91"/>
<dbReference type="InterPro" id="IPR036305">
    <property type="entry name" value="RGS_sf"/>
</dbReference>
<dbReference type="InterPro" id="IPR044926">
    <property type="entry name" value="RGS_subdomain_2"/>
</dbReference>
<gene>
    <name evidence="3" type="ORF">BCR32DRAFT_264153</name>
</gene>
<protein>
    <recommendedName>
        <fullName evidence="2">RGS domain-containing protein</fullName>
    </recommendedName>
</protein>
<evidence type="ECO:0000256" key="1">
    <source>
        <dbReference type="SAM" id="Phobius"/>
    </source>
</evidence>
<evidence type="ECO:0000313" key="4">
    <source>
        <dbReference type="Proteomes" id="UP000193944"/>
    </source>
</evidence>
<organism evidence="3 4">
    <name type="scientific">Anaeromyces robustus</name>
    <dbReference type="NCBI Taxonomy" id="1754192"/>
    <lineage>
        <taxon>Eukaryota</taxon>
        <taxon>Fungi</taxon>
        <taxon>Fungi incertae sedis</taxon>
        <taxon>Chytridiomycota</taxon>
        <taxon>Chytridiomycota incertae sedis</taxon>
        <taxon>Neocallimastigomycetes</taxon>
        <taxon>Neocallimastigales</taxon>
        <taxon>Neocallimastigaceae</taxon>
        <taxon>Anaeromyces</taxon>
    </lineage>
</organism>
<keyword evidence="1" id="KW-0812">Transmembrane</keyword>
<dbReference type="Proteomes" id="UP000193944">
    <property type="component" value="Unassembled WGS sequence"/>
</dbReference>
<feature type="transmembrane region" description="Helical" evidence="1">
    <location>
        <begin position="69"/>
        <end position="92"/>
    </location>
</feature>
<keyword evidence="4" id="KW-1185">Reference proteome</keyword>
<dbReference type="SUPFAM" id="SSF48097">
    <property type="entry name" value="Regulator of G-protein signaling, RGS"/>
    <property type="match status" value="1"/>
</dbReference>
<feature type="transmembrane region" description="Helical" evidence="1">
    <location>
        <begin position="36"/>
        <end position="57"/>
    </location>
</feature>
<comment type="caution">
    <text evidence="3">The sequence shown here is derived from an EMBL/GenBank/DDBJ whole genome shotgun (WGS) entry which is preliminary data.</text>
</comment>
<keyword evidence="1" id="KW-1133">Transmembrane helix</keyword>
<feature type="transmembrane region" description="Helical" evidence="1">
    <location>
        <begin position="174"/>
        <end position="198"/>
    </location>
</feature>
<dbReference type="InterPro" id="IPR016137">
    <property type="entry name" value="RGS"/>
</dbReference>
<dbReference type="PROSITE" id="PS50132">
    <property type="entry name" value="RGS"/>
    <property type="match status" value="1"/>
</dbReference>
<reference evidence="3 4" key="1">
    <citation type="submission" date="2016-08" db="EMBL/GenBank/DDBJ databases">
        <title>A Parts List for Fungal Cellulosomes Revealed by Comparative Genomics.</title>
        <authorList>
            <consortium name="DOE Joint Genome Institute"/>
            <person name="Haitjema C.H."/>
            <person name="Gilmore S.P."/>
            <person name="Henske J.K."/>
            <person name="Solomon K.V."/>
            <person name="De Groot R."/>
            <person name="Kuo A."/>
            <person name="Mondo S.J."/>
            <person name="Salamov A.A."/>
            <person name="Labutti K."/>
            <person name="Zhao Z."/>
            <person name="Chiniquy J."/>
            <person name="Barry K."/>
            <person name="Brewer H.M."/>
            <person name="Purvine S.O."/>
            <person name="Wright A.T."/>
            <person name="Boxma B."/>
            <person name="Van Alen T."/>
            <person name="Hackstein J.H."/>
            <person name="Baker S.E."/>
            <person name="Grigoriev I.V."/>
            <person name="O'Malley M.A."/>
        </authorList>
    </citation>
    <scope>NUCLEOTIDE SEQUENCE [LARGE SCALE GENOMIC DNA]</scope>
    <source>
        <strain evidence="3 4">S4</strain>
    </source>
</reference>
<dbReference type="EMBL" id="MCFG01000007">
    <property type="protein sequence ID" value="ORX87560.1"/>
    <property type="molecule type" value="Genomic_DNA"/>
</dbReference>
<evidence type="ECO:0000313" key="3">
    <source>
        <dbReference type="EMBL" id="ORX87560.1"/>
    </source>
</evidence>
<feature type="transmembrane region" description="Helical" evidence="1">
    <location>
        <begin position="98"/>
        <end position="116"/>
    </location>
</feature>
<feature type="transmembrane region" description="Helical" evidence="1">
    <location>
        <begin position="314"/>
        <end position="336"/>
    </location>
</feature>
<evidence type="ECO:0000259" key="2">
    <source>
        <dbReference type="PROSITE" id="PS50132"/>
    </source>
</evidence>
<feature type="domain" description="RGS" evidence="2">
    <location>
        <begin position="355"/>
        <end position="517"/>
    </location>
</feature>
<dbReference type="OrthoDB" id="196547at2759"/>